<evidence type="ECO:0000313" key="3">
    <source>
        <dbReference type="Proteomes" id="UP000247480"/>
    </source>
</evidence>
<accession>A0A2V0R2Y2</accession>
<dbReference type="EMBL" id="BGKA01000226">
    <property type="protein sequence ID" value="GBH19693.1"/>
    <property type="molecule type" value="Genomic_DNA"/>
</dbReference>
<organism evidence="1 3">
    <name type="scientific">Pseudomonas syringae pv. actinidiae</name>
    <dbReference type="NCBI Taxonomy" id="103796"/>
    <lineage>
        <taxon>Bacteria</taxon>
        <taxon>Pseudomonadati</taxon>
        <taxon>Pseudomonadota</taxon>
        <taxon>Gammaproteobacteria</taxon>
        <taxon>Pseudomonadales</taxon>
        <taxon>Pseudomonadaceae</taxon>
        <taxon>Pseudomonas</taxon>
        <taxon>Pseudomonas syringae</taxon>
    </lineage>
</organism>
<dbReference type="EMBL" id="BGJZ01000078">
    <property type="protein sequence ID" value="GBH08173.1"/>
    <property type="molecule type" value="Genomic_DNA"/>
</dbReference>
<dbReference type="AlphaFoldDB" id="A0A2V0R2Y2"/>
<reference evidence="1 3" key="1">
    <citation type="submission" date="2018-04" db="EMBL/GenBank/DDBJ databases">
        <title>Draft genome sequence of Pseudomonas syringae pv. actinidiae biovar 1 strains isolated from kiwifruit in Kagawa prefecture.</title>
        <authorList>
            <person name="Tabuchi M."/>
            <person name="Saito M."/>
            <person name="Fujiwara S."/>
            <person name="Sasa N."/>
            <person name="Akimitsu K."/>
            <person name="Gomi K."/>
            <person name="Konishi-Sugita S."/>
            <person name="Hamano K."/>
            <person name="Kataoka I."/>
        </authorList>
    </citation>
    <scope>NUCLEOTIDE SEQUENCE [LARGE SCALE GENOMIC DNA]</scope>
    <source>
        <strain evidence="1 3">MAFF212206</strain>
    </source>
</reference>
<dbReference type="Proteomes" id="UP000248291">
    <property type="component" value="Unassembled WGS sequence"/>
</dbReference>
<comment type="caution">
    <text evidence="1">The sequence shown here is derived from an EMBL/GenBank/DDBJ whole genome shotgun (WGS) entry which is preliminary data.</text>
</comment>
<dbReference type="Proteomes" id="UP000247480">
    <property type="component" value="Unassembled WGS sequence"/>
</dbReference>
<proteinExistence type="predicted"/>
<name>A0A2V0R2Y2_PSESF</name>
<evidence type="ECO:0000313" key="4">
    <source>
        <dbReference type="Proteomes" id="UP000248291"/>
    </source>
</evidence>
<gene>
    <name evidence="1" type="ORF">KPSA1_01542</name>
    <name evidence="2" type="ORF">KPSA3_05706</name>
</gene>
<evidence type="ECO:0000313" key="2">
    <source>
        <dbReference type="EMBL" id="GBH19693.1"/>
    </source>
</evidence>
<sequence>MRPSMSWLFFQTFFHFLQFLLERLIQQAGSLAPRLAFRFWLRGIGGDFSAVDILETLFLALKFRAQFIFSHCIT</sequence>
<reference evidence="2 4" key="2">
    <citation type="submission" date="2018-04" db="EMBL/GenBank/DDBJ databases">
        <title>Draft genome sequence of Pseudomonas syringae pv. actinidiae biovar 3 strains isolated from kiwifruit in Kagawa prefecture.</title>
        <authorList>
            <person name="Tabuchi M."/>
            <person name="Saito M."/>
            <person name="Fujiwara S."/>
            <person name="Sasa N."/>
            <person name="Akimitsu K."/>
            <person name="Gomi K."/>
            <person name="Konishi-Sugita S."/>
            <person name="Hamano K."/>
            <person name="Kataoka I."/>
        </authorList>
    </citation>
    <scope>NUCLEOTIDE SEQUENCE [LARGE SCALE GENOMIC DNA]</scope>
    <source>
        <strain evidence="2 4">MAFF212211</strain>
    </source>
</reference>
<protein>
    <submittedName>
        <fullName evidence="1">Uncharacterized protein</fullName>
    </submittedName>
</protein>
<evidence type="ECO:0000313" key="1">
    <source>
        <dbReference type="EMBL" id="GBH08173.1"/>
    </source>
</evidence>